<dbReference type="Proteomes" id="UP000015101">
    <property type="component" value="Unassembled WGS sequence"/>
</dbReference>
<dbReference type="FunFam" id="2.60.40.10:FF:000056">
    <property type="entry name" value="twitchin isoform X4"/>
    <property type="match status" value="1"/>
</dbReference>
<proteinExistence type="predicted"/>
<protein>
    <recommendedName>
        <fullName evidence="3">Fibronectin type-III domain-containing protein</fullName>
    </recommendedName>
</protein>
<accession>T1EHW0</accession>
<dbReference type="OrthoDB" id="6136057at2759"/>
<dbReference type="EMBL" id="AMQM01003947">
    <property type="status" value="NOT_ANNOTATED_CDS"/>
    <property type="molecule type" value="Genomic_DNA"/>
</dbReference>
<dbReference type="AlphaFoldDB" id="T1EHW0"/>
<evidence type="ECO:0000313" key="4">
    <source>
        <dbReference type="EMBL" id="ESO04849.1"/>
    </source>
</evidence>
<dbReference type="STRING" id="6412.T1EHW0"/>
<dbReference type="InParanoid" id="T1EHW0"/>
<dbReference type="PRINTS" id="PR00014">
    <property type="entry name" value="FNTYPEIII"/>
</dbReference>
<feature type="compositionally biased region" description="Polar residues" evidence="2">
    <location>
        <begin position="167"/>
        <end position="176"/>
    </location>
</feature>
<dbReference type="PANTHER" id="PTHR14340">
    <property type="entry name" value="MICROFIBRIL-ASSOCIATED GLYCOPROTEIN 3"/>
    <property type="match status" value="1"/>
</dbReference>
<dbReference type="GeneID" id="20196160"/>
<name>T1EHW0_HELRO</name>
<evidence type="ECO:0000313" key="5">
    <source>
        <dbReference type="EnsemblMetazoa" id="HelroP131517"/>
    </source>
</evidence>
<dbReference type="Gene3D" id="2.60.40.10">
    <property type="entry name" value="Immunoglobulins"/>
    <property type="match status" value="6"/>
</dbReference>
<dbReference type="InterPro" id="IPR013098">
    <property type="entry name" value="Ig_I-set"/>
</dbReference>
<dbReference type="RefSeq" id="XP_009016782.1">
    <property type="nucleotide sequence ID" value="XM_009018534.1"/>
</dbReference>
<feature type="domain" description="Fibronectin type-III" evidence="3">
    <location>
        <begin position="451"/>
        <end position="537"/>
    </location>
</feature>
<dbReference type="Pfam" id="PF00041">
    <property type="entry name" value="fn3"/>
    <property type="match status" value="5"/>
</dbReference>
<keyword evidence="6" id="KW-1185">Reference proteome</keyword>
<dbReference type="InterPro" id="IPR013783">
    <property type="entry name" value="Ig-like_fold"/>
</dbReference>
<sequence length="537" mass="58167">WKIISGTVKELYFKVTSLKDGQSYEFRVSAVNKVGQGQPSAPSVPAKYSPPGPPSAPEVSNILPTSCTLQWTCPTDDGGSPVLGYHVERALVSDAPSGPLRWISVNKEIIPDTKLNVKDLVEDNKYVFRVTAENKVGRGQPSAPSQPMVAKNPFGKPGTPEMKESTKSSIALTWTPPTDDGGSEITNYVIEMKLEDSVRWEKATNDKIKDTFYVVKGLKADKMYDFRVAAENTAGVGPFAETEQPIQTEDKIVPPSLSSDKPLNEPLVFNAGSQLGVELKFTGSPTPSIKWLLSEEPLNGSLFTVTQDTTSLLAKKCSVKVAGVYRVQAINEVGEAEMSFEIVVLDKPSAPLNLQVKKATSESAVVTWDEPESNGGSGILKYIVEKREASKSSWVTVSSFSKETMQATVDKLYEGNQYFFRVSAENKIGVGPAAETNQPYVGGHGFVPPGKPRNLNADEVTNKSCLLKWAVPESDGGSPISGYHIELLQQGGHGGKWMRITKSPVADLQHRVTDLSDKASYLFRVIAVNKAGPGEPS</sequence>
<reference evidence="4 6" key="2">
    <citation type="journal article" date="2013" name="Nature">
        <title>Insights into bilaterian evolution from three spiralian genomes.</title>
        <authorList>
            <person name="Simakov O."/>
            <person name="Marletaz F."/>
            <person name="Cho S.J."/>
            <person name="Edsinger-Gonzales E."/>
            <person name="Havlak P."/>
            <person name="Hellsten U."/>
            <person name="Kuo D.H."/>
            <person name="Larsson T."/>
            <person name="Lv J."/>
            <person name="Arendt D."/>
            <person name="Savage R."/>
            <person name="Osoegawa K."/>
            <person name="de Jong P."/>
            <person name="Grimwood J."/>
            <person name="Chapman J.A."/>
            <person name="Shapiro H."/>
            <person name="Aerts A."/>
            <person name="Otillar R.P."/>
            <person name="Terry A.Y."/>
            <person name="Boore J.L."/>
            <person name="Grigoriev I.V."/>
            <person name="Lindberg D.R."/>
            <person name="Seaver E.C."/>
            <person name="Weisblat D.A."/>
            <person name="Putnam N.H."/>
            <person name="Rokhsar D.S."/>
        </authorList>
    </citation>
    <scope>NUCLEOTIDE SEQUENCE</scope>
</reference>
<feature type="domain" description="Fibronectin type-III" evidence="3">
    <location>
        <begin position="1"/>
        <end position="52"/>
    </location>
</feature>
<evidence type="ECO:0000259" key="3">
    <source>
        <dbReference type="PROSITE" id="PS50853"/>
    </source>
</evidence>
<reference evidence="5" key="3">
    <citation type="submission" date="2015-06" db="UniProtKB">
        <authorList>
            <consortium name="EnsemblMetazoa"/>
        </authorList>
    </citation>
    <scope>IDENTIFICATION</scope>
</reference>
<dbReference type="GO" id="GO:0030017">
    <property type="term" value="C:sarcomere"/>
    <property type="evidence" value="ECO:0007669"/>
    <property type="project" value="UniProtKB-ARBA"/>
</dbReference>
<dbReference type="SUPFAM" id="SSF49265">
    <property type="entry name" value="Fibronectin type III"/>
    <property type="match status" value="4"/>
</dbReference>
<dbReference type="EMBL" id="KB096411">
    <property type="protein sequence ID" value="ESO04849.1"/>
    <property type="molecule type" value="Genomic_DNA"/>
</dbReference>
<dbReference type="InterPro" id="IPR003961">
    <property type="entry name" value="FN3_dom"/>
</dbReference>
<feature type="domain" description="Fibronectin type-III" evidence="3">
    <location>
        <begin position="156"/>
        <end position="251"/>
    </location>
</feature>
<dbReference type="SUPFAM" id="SSF48726">
    <property type="entry name" value="Immunoglobulin"/>
    <property type="match status" value="1"/>
</dbReference>
<feature type="region of interest" description="Disordered" evidence="2">
    <location>
        <begin position="35"/>
        <end position="58"/>
    </location>
</feature>
<feature type="region of interest" description="Disordered" evidence="2">
    <location>
        <begin position="136"/>
        <end position="178"/>
    </location>
</feature>
<dbReference type="eggNOG" id="KOG0613">
    <property type="taxonomic scope" value="Eukaryota"/>
</dbReference>
<dbReference type="InterPro" id="IPR036179">
    <property type="entry name" value="Ig-like_dom_sf"/>
</dbReference>
<dbReference type="CTD" id="20196160"/>
<dbReference type="EnsemblMetazoa" id="HelroT131517">
    <property type="protein sequence ID" value="HelroP131517"/>
    <property type="gene ID" value="HelroG131517"/>
</dbReference>
<dbReference type="Pfam" id="PF07679">
    <property type="entry name" value="I-set"/>
    <property type="match status" value="1"/>
</dbReference>
<dbReference type="PROSITE" id="PS50853">
    <property type="entry name" value="FN3"/>
    <property type="match status" value="5"/>
</dbReference>
<organism evidence="5 6">
    <name type="scientific">Helobdella robusta</name>
    <name type="common">Californian leech</name>
    <dbReference type="NCBI Taxonomy" id="6412"/>
    <lineage>
        <taxon>Eukaryota</taxon>
        <taxon>Metazoa</taxon>
        <taxon>Spiralia</taxon>
        <taxon>Lophotrochozoa</taxon>
        <taxon>Annelida</taxon>
        <taxon>Clitellata</taxon>
        <taxon>Hirudinea</taxon>
        <taxon>Rhynchobdellida</taxon>
        <taxon>Glossiphoniidae</taxon>
        <taxon>Helobdella</taxon>
    </lineage>
</organism>
<reference evidence="6" key="1">
    <citation type="submission" date="2012-12" db="EMBL/GenBank/DDBJ databases">
        <authorList>
            <person name="Hellsten U."/>
            <person name="Grimwood J."/>
            <person name="Chapman J.A."/>
            <person name="Shapiro H."/>
            <person name="Aerts A."/>
            <person name="Otillar R.P."/>
            <person name="Terry A.Y."/>
            <person name="Boore J.L."/>
            <person name="Simakov O."/>
            <person name="Marletaz F."/>
            <person name="Cho S.-J."/>
            <person name="Edsinger-Gonzales E."/>
            <person name="Havlak P."/>
            <person name="Kuo D.-H."/>
            <person name="Larsson T."/>
            <person name="Lv J."/>
            <person name="Arendt D."/>
            <person name="Savage R."/>
            <person name="Osoegawa K."/>
            <person name="de Jong P."/>
            <person name="Lindberg D.R."/>
            <person name="Seaver E.C."/>
            <person name="Weisblat D.A."/>
            <person name="Putnam N.H."/>
            <person name="Grigoriev I.V."/>
            <person name="Rokhsar D.S."/>
        </authorList>
    </citation>
    <scope>NUCLEOTIDE SEQUENCE</scope>
</reference>
<evidence type="ECO:0000313" key="6">
    <source>
        <dbReference type="Proteomes" id="UP000015101"/>
    </source>
</evidence>
<feature type="domain" description="Fibronectin type-III" evidence="3">
    <location>
        <begin position="350"/>
        <end position="444"/>
    </location>
</feature>
<evidence type="ECO:0000256" key="2">
    <source>
        <dbReference type="SAM" id="MobiDB-lite"/>
    </source>
</evidence>
<gene>
    <name evidence="5" type="primary">20196160</name>
    <name evidence="4" type="ORF">HELRODRAFT_131517</name>
</gene>
<dbReference type="OMA" id="GHAVTIC"/>
<feature type="domain" description="Fibronectin type-III" evidence="3">
    <location>
        <begin position="53"/>
        <end position="153"/>
    </location>
</feature>
<dbReference type="FunFam" id="2.60.40.10:FF:001284">
    <property type="entry name" value="Myomesin 2"/>
    <property type="match status" value="3"/>
</dbReference>
<dbReference type="PANTHER" id="PTHR14340:SF9">
    <property type="entry name" value="FIBRONECTIN TYPE-III DOMAIN-CONTAINING PROTEIN"/>
    <property type="match status" value="1"/>
</dbReference>
<keyword evidence="1" id="KW-0393">Immunoglobulin domain</keyword>
<dbReference type="SMART" id="SM00060">
    <property type="entry name" value="FN3"/>
    <property type="match status" value="4"/>
</dbReference>
<dbReference type="CDD" id="cd00063">
    <property type="entry name" value="FN3"/>
    <property type="match status" value="5"/>
</dbReference>
<evidence type="ECO:0000256" key="1">
    <source>
        <dbReference type="ARBA" id="ARBA00023319"/>
    </source>
</evidence>
<dbReference type="KEGG" id="hro:HELRODRAFT_131517"/>
<dbReference type="HOGENOM" id="CLU_035653_0_0_1"/>
<dbReference type="InterPro" id="IPR036116">
    <property type="entry name" value="FN3_sf"/>
</dbReference>